<feature type="compositionally biased region" description="Basic and acidic residues" evidence="1">
    <location>
        <begin position="105"/>
        <end position="117"/>
    </location>
</feature>
<proteinExistence type="predicted"/>
<keyword evidence="3" id="KW-1185">Reference proteome</keyword>
<evidence type="ECO:0000313" key="2">
    <source>
        <dbReference type="EMBL" id="CAI5744045.1"/>
    </source>
</evidence>
<dbReference type="AlphaFoldDB" id="A0AAV0V7I1"/>
<feature type="compositionally biased region" description="Basic residues" evidence="1">
    <location>
        <begin position="124"/>
        <end position="134"/>
    </location>
</feature>
<sequence>MYEHSLKFSHMPQSEHGISFVSQATPMFSRRQISLQPVQMSLQLGLANYLDMSVHLVYEKFEEKRCYYNDKLLEDYCYSPQSWTASPGISRRQQFGIGTDSPQRTPREKGSFWRKLQESMAKLNSKRKKERQRRLTSAALQLEKH</sequence>
<feature type="region of interest" description="Disordered" evidence="1">
    <location>
        <begin position="89"/>
        <end position="145"/>
    </location>
</feature>
<accession>A0AAV0V7I1</accession>
<dbReference type="Proteomes" id="UP001162029">
    <property type="component" value="Unassembled WGS sequence"/>
</dbReference>
<reference evidence="2" key="1">
    <citation type="submission" date="2022-12" db="EMBL/GenBank/DDBJ databases">
        <authorList>
            <person name="Webb A."/>
        </authorList>
    </citation>
    <scope>NUCLEOTIDE SEQUENCE</scope>
    <source>
        <strain evidence="2">Pd1</strain>
    </source>
</reference>
<protein>
    <submittedName>
        <fullName evidence="2">Uncharacterized protein</fullName>
    </submittedName>
</protein>
<gene>
    <name evidence="2" type="ORF">PDE001_LOCUS9219</name>
</gene>
<evidence type="ECO:0000256" key="1">
    <source>
        <dbReference type="SAM" id="MobiDB-lite"/>
    </source>
</evidence>
<name>A0AAV0V7I1_9STRA</name>
<dbReference type="EMBL" id="CANTFM010002013">
    <property type="protein sequence ID" value="CAI5744045.1"/>
    <property type="molecule type" value="Genomic_DNA"/>
</dbReference>
<comment type="caution">
    <text evidence="2">The sequence shown here is derived from an EMBL/GenBank/DDBJ whole genome shotgun (WGS) entry which is preliminary data.</text>
</comment>
<evidence type="ECO:0000313" key="3">
    <source>
        <dbReference type="Proteomes" id="UP001162029"/>
    </source>
</evidence>
<organism evidence="2 3">
    <name type="scientific">Peronospora destructor</name>
    <dbReference type="NCBI Taxonomy" id="86335"/>
    <lineage>
        <taxon>Eukaryota</taxon>
        <taxon>Sar</taxon>
        <taxon>Stramenopiles</taxon>
        <taxon>Oomycota</taxon>
        <taxon>Peronosporomycetes</taxon>
        <taxon>Peronosporales</taxon>
        <taxon>Peronosporaceae</taxon>
        <taxon>Peronospora</taxon>
    </lineage>
</organism>